<accession>A0ABW1L4E3</accession>
<name>A0ABW1L4E3_9BACL</name>
<dbReference type="EMBL" id="JBHSRI010000004">
    <property type="protein sequence ID" value="MFC6038845.1"/>
    <property type="molecule type" value="Genomic_DNA"/>
</dbReference>
<evidence type="ECO:0000313" key="2">
    <source>
        <dbReference type="Proteomes" id="UP001596170"/>
    </source>
</evidence>
<keyword evidence="1" id="KW-0378">Hydrolase</keyword>
<protein>
    <submittedName>
        <fullName evidence="1">NUDIX hydrolase</fullName>
        <ecNumber evidence="1">3.6.-.-</ecNumber>
    </submittedName>
</protein>
<gene>
    <name evidence="1" type="ORF">ACFPYN_05175</name>
</gene>
<dbReference type="Proteomes" id="UP001596170">
    <property type="component" value="Unassembled WGS sequence"/>
</dbReference>
<dbReference type="GO" id="GO:0016787">
    <property type="term" value="F:hydrolase activity"/>
    <property type="evidence" value="ECO:0007669"/>
    <property type="project" value="UniProtKB-KW"/>
</dbReference>
<dbReference type="EC" id="3.6.-.-" evidence="1"/>
<proteinExistence type="predicted"/>
<organism evidence="1 2">
    <name type="scientific">Paenisporosarcina macmurdoensis</name>
    <dbReference type="NCBI Taxonomy" id="212659"/>
    <lineage>
        <taxon>Bacteria</taxon>
        <taxon>Bacillati</taxon>
        <taxon>Bacillota</taxon>
        <taxon>Bacilli</taxon>
        <taxon>Bacillales</taxon>
        <taxon>Caryophanaceae</taxon>
        <taxon>Paenisporosarcina</taxon>
    </lineage>
</organism>
<reference evidence="2" key="1">
    <citation type="journal article" date="2019" name="Int. J. Syst. Evol. Microbiol.">
        <title>The Global Catalogue of Microorganisms (GCM) 10K type strain sequencing project: providing services to taxonomists for standard genome sequencing and annotation.</title>
        <authorList>
            <consortium name="The Broad Institute Genomics Platform"/>
            <consortium name="The Broad Institute Genome Sequencing Center for Infectious Disease"/>
            <person name="Wu L."/>
            <person name="Ma J."/>
        </authorList>
    </citation>
    <scope>NUCLEOTIDE SEQUENCE [LARGE SCALE GENOMIC DNA]</scope>
    <source>
        <strain evidence="2">CCUG 54527</strain>
    </source>
</reference>
<dbReference type="RefSeq" id="WP_377732946.1">
    <property type="nucleotide sequence ID" value="NZ_JBHSRI010000004.1"/>
</dbReference>
<sequence>MTHHPNYRELKEETNLDVEKLVENHVRTFEGNAVSKPICQLNFTYVTDITDAQLDNFHSNDQSYNSLLSEFREILTAIFYMPCSNRSKSFYMSLIIFTISSYKILNCKDG</sequence>
<dbReference type="CDD" id="cd02883">
    <property type="entry name" value="NUDIX_Hydrolase"/>
    <property type="match status" value="1"/>
</dbReference>
<keyword evidence="2" id="KW-1185">Reference proteome</keyword>
<comment type="caution">
    <text evidence="1">The sequence shown here is derived from an EMBL/GenBank/DDBJ whole genome shotgun (WGS) entry which is preliminary data.</text>
</comment>
<evidence type="ECO:0000313" key="1">
    <source>
        <dbReference type="EMBL" id="MFC6038845.1"/>
    </source>
</evidence>